<dbReference type="WBParaSite" id="Hba_10273">
    <property type="protein sequence ID" value="Hba_10273"/>
    <property type="gene ID" value="Hba_10273"/>
</dbReference>
<name>A0A1I7WYD9_HETBA</name>
<accession>A0A1I7WYD9</accession>
<reference evidence="3" key="1">
    <citation type="submission" date="2016-11" db="UniProtKB">
        <authorList>
            <consortium name="WormBaseParasite"/>
        </authorList>
    </citation>
    <scope>IDENTIFICATION</scope>
</reference>
<dbReference type="AlphaFoldDB" id="A0A1I7WYD9"/>
<evidence type="ECO:0000313" key="2">
    <source>
        <dbReference type="Proteomes" id="UP000095283"/>
    </source>
</evidence>
<evidence type="ECO:0000256" key="1">
    <source>
        <dbReference type="SAM" id="SignalP"/>
    </source>
</evidence>
<keyword evidence="1" id="KW-0732">Signal</keyword>
<feature type="signal peptide" evidence="1">
    <location>
        <begin position="1"/>
        <end position="21"/>
    </location>
</feature>
<protein>
    <submittedName>
        <fullName evidence="3">Secreted protein</fullName>
    </submittedName>
</protein>
<sequence length="115" mass="13146">MGQRKIAFLLLLRVQPNHVQSLESSGRHYYEKFHLASTNGSVTGKCGFYSTTDDQKKGEVRLNKSGIVSVFISILGITHCILSSQKLELKQLHMSHLYNRKEIRILTQINIFNNQ</sequence>
<evidence type="ECO:0000313" key="3">
    <source>
        <dbReference type="WBParaSite" id="Hba_10273"/>
    </source>
</evidence>
<dbReference type="Proteomes" id="UP000095283">
    <property type="component" value="Unplaced"/>
</dbReference>
<feature type="chain" id="PRO_5009310875" evidence="1">
    <location>
        <begin position="22"/>
        <end position="115"/>
    </location>
</feature>
<proteinExistence type="predicted"/>
<organism evidence="2 3">
    <name type="scientific">Heterorhabditis bacteriophora</name>
    <name type="common">Entomopathogenic nematode worm</name>
    <dbReference type="NCBI Taxonomy" id="37862"/>
    <lineage>
        <taxon>Eukaryota</taxon>
        <taxon>Metazoa</taxon>
        <taxon>Ecdysozoa</taxon>
        <taxon>Nematoda</taxon>
        <taxon>Chromadorea</taxon>
        <taxon>Rhabditida</taxon>
        <taxon>Rhabditina</taxon>
        <taxon>Rhabditomorpha</taxon>
        <taxon>Strongyloidea</taxon>
        <taxon>Heterorhabditidae</taxon>
        <taxon>Heterorhabditis</taxon>
    </lineage>
</organism>
<keyword evidence="2" id="KW-1185">Reference proteome</keyword>